<dbReference type="RefSeq" id="WP_117396916.1">
    <property type="nucleotide sequence ID" value="NZ_CP021331.1"/>
</dbReference>
<evidence type="ECO:0000313" key="2">
    <source>
        <dbReference type="Proteomes" id="UP000258927"/>
    </source>
</evidence>
<keyword evidence="1" id="KW-0614">Plasmid</keyword>
<evidence type="ECO:0000313" key="1">
    <source>
        <dbReference type="EMBL" id="AVX05961.1"/>
    </source>
</evidence>
<dbReference type="AlphaFoldDB" id="A0A2R4MIX7"/>
<dbReference type="Proteomes" id="UP000258927">
    <property type="component" value="Plasmid pHL2708X3"/>
</dbReference>
<geneLocation type="plasmid" evidence="2">
    <name>phl2708x3</name>
</geneLocation>
<protein>
    <submittedName>
        <fullName evidence="1">Uncharacterized protein</fullName>
    </submittedName>
</protein>
<dbReference type="KEGG" id="mmyr:MXMO3_03458"/>
<proteinExistence type="predicted"/>
<dbReference type="EMBL" id="CP021331">
    <property type="protein sequence ID" value="AVX05961.1"/>
    <property type="molecule type" value="Genomic_DNA"/>
</dbReference>
<organism evidence="1 2">
    <name type="scientific">Maritalea myrionectae</name>
    <dbReference type="NCBI Taxonomy" id="454601"/>
    <lineage>
        <taxon>Bacteria</taxon>
        <taxon>Pseudomonadati</taxon>
        <taxon>Pseudomonadota</taxon>
        <taxon>Alphaproteobacteria</taxon>
        <taxon>Hyphomicrobiales</taxon>
        <taxon>Devosiaceae</taxon>
        <taxon>Maritalea</taxon>
    </lineage>
</organism>
<reference evidence="1 2" key="1">
    <citation type="submission" date="2017-05" db="EMBL/GenBank/DDBJ databases">
        <title>Genome Analysis of Maritalea myrionectae HL2708#5.</title>
        <authorList>
            <consortium name="Cotde Inc.-PKNU"/>
            <person name="Jang D."/>
            <person name="Oh H.-M."/>
        </authorList>
    </citation>
    <scope>NUCLEOTIDE SEQUENCE [LARGE SCALE GENOMIC DNA]</scope>
    <source>
        <strain evidence="1 2">HL2708#5</strain>
        <plasmid evidence="2">phl2708x3</plasmid>
    </source>
</reference>
<name>A0A2R4MIX7_9HYPH</name>
<keyword evidence="2" id="KW-1185">Reference proteome</keyword>
<accession>A0A2R4MIX7</accession>
<gene>
    <name evidence="1" type="ORF">MXMO3_03458</name>
</gene>
<sequence>MDDKALLASYGYELLSRDVMLKKRGEPFEGLIRRSVKMGLTHHHFVIVDPESDDQGFMIWGDDENILLKDAIDALSLRPIRSLRKI</sequence>